<organism evidence="1">
    <name type="scientific">marine sediment metagenome</name>
    <dbReference type="NCBI Taxonomy" id="412755"/>
    <lineage>
        <taxon>unclassified sequences</taxon>
        <taxon>metagenomes</taxon>
        <taxon>ecological metagenomes</taxon>
    </lineage>
</organism>
<sequence>MDEWNIKTNYLTKRELLKKKIGSKENLQGLLKNSSLTQLAKKYGVGRNTLKRLYDEWEI</sequence>
<accession>X1MGH5</accession>
<proteinExistence type="predicted"/>
<protein>
    <recommendedName>
        <fullName evidence="2">HTH psq-type domain-containing protein</fullName>
    </recommendedName>
</protein>
<comment type="caution">
    <text evidence="1">The sequence shown here is derived from an EMBL/GenBank/DDBJ whole genome shotgun (WGS) entry which is preliminary data.</text>
</comment>
<name>X1MGH5_9ZZZZ</name>
<gene>
    <name evidence="1" type="ORF">S06H3_24105</name>
</gene>
<reference evidence="1" key="1">
    <citation type="journal article" date="2014" name="Front. Microbiol.">
        <title>High frequency of phylogenetically diverse reductive dehalogenase-homologous genes in deep subseafloor sedimentary metagenomes.</title>
        <authorList>
            <person name="Kawai M."/>
            <person name="Futagami T."/>
            <person name="Toyoda A."/>
            <person name="Takaki Y."/>
            <person name="Nishi S."/>
            <person name="Hori S."/>
            <person name="Arai W."/>
            <person name="Tsubouchi T."/>
            <person name="Morono Y."/>
            <person name="Uchiyama I."/>
            <person name="Ito T."/>
            <person name="Fujiyama A."/>
            <person name="Inagaki F."/>
            <person name="Takami H."/>
        </authorList>
    </citation>
    <scope>NUCLEOTIDE SEQUENCE</scope>
    <source>
        <strain evidence="1">Expedition CK06-06</strain>
    </source>
</reference>
<dbReference type="AlphaFoldDB" id="X1MGH5"/>
<evidence type="ECO:0008006" key="2">
    <source>
        <dbReference type="Google" id="ProtNLM"/>
    </source>
</evidence>
<evidence type="ECO:0000313" key="1">
    <source>
        <dbReference type="EMBL" id="GAI13805.1"/>
    </source>
</evidence>
<dbReference type="EMBL" id="BARV01013299">
    <property type="protein sequence ID" value="GAI13805.1"/>
    <property type="molecule type" value="Genomic_DNA"/>
</dbReference>